<comment type="caution">
    <text evidence="2">The sequence shown here is derived from an EMBL/GenBank/DDBJ whole genome shotgun (WGS) entry which is preliminary data.</text>
</comment>
<dbReference type="PROSITE" id="PS51491">
    <property type="entry name" value="TAU_MAP_2"/>
    <property type="match status" value="1"/>
</dbReference>
<organism evidence="2 3">
    <name type="scientific">Brachionus plicatilis</name>
    <name type="common">Marine rotifer</name>
    <name type="synonym">Brachionus muelleri</name>
    <dbReference type="NCBI Taxonomy" id="10195"/>
    <lineage>
        <taxon>Eukaryota</taxon>
        <taxon>Metazoa</taxon>
        <taxon>Spiralia</taxon>
        <taxon>Gnathifera</taxon>
        <taxon>Rotifera</taxon>
        <taxon>Eurotatoria</taxon>
        <taxon>Monogononta</taxon>
        <taxon>Pseudotrocha</taxon>
        <taxon>Ploima</taxon>
        <taxon>Brachionidae</taxon>
        <taxon>Brachionus</taxon>
    </lineage>
</organism>
<name>A0A3M7S4V4_BRAPC</name>
<gene>
    <name evidence="2" type="ORF">BpHYR1_037369</name>
</gene>
<proteinExistence type="predicted"/>
<reference evidence="2 3" key="1">
    <citation type="journal article" date="2018" name="Sci. Rep.">
        <title>Genomic signatures of local adaptation to the degree of environmental predictability in rotifers.</title>
        <authorList>
            <person name="Franch-Gras L."/>
            <person name="Hahn C."/>
            <person name="Garcia-Roger E.M."/>
            <person name="Carmona M.J."/>
            <person name="Serra M."/>
            <person name="Gomez A."/>
        </authorList>
    </citation>
    <scope>NUCLEOTIDE SEQUENCE [LARGE SCALE GENOMIC DNA]</scope>
    <source>
        <strain evidence="2">HYR1</strain>
    </source>
</reference>
<protein>
    <submittedName>
        <fullName evidence="2">Microtubule-associated 4</fullName>
    </submittedName>
</protein>
<accession>A0A3M7S4V4</accession>
<feature type="compositionally biased region" description="Polar residues" evidence="1">
    <location>
        <begin position="58"/>
        <end position="85"/>
    </location>
</feature>
<dbReference type="GO" id="GO:0015631">
    <property type="term" value="F:tubulin binding"/>
    <property type="evidence" value="ECO:0007669"/>
    <property type="project" value="InterPro"/>
</dbReference>
<dbReference type="InterPro" id="IPR001084">
    <property type="entry name" value="MAP_tubulin-bd_rpt"/>
</dbReference>
<dbReference type="AlphaFoldDB" id="A0A3M7S4V4"/>
<feature type="region of interest" description="Disordered" evidence="1">
    <location>
        <begin position="50"/>
        <end position="85"/>
    </location>
</feature>
<dbReference type="Proteomes" id="UP000276133">
    <property type="component" value="Unassembled WGS sequence"/>
</dbReference>
<dbReference type="OrthoDB" id="9378527at2759"/>
<evidence type="ECO:0000256" key="1">
    <source>
        <dbReference type="SAM" id="MobiDB-lite"/>
    </source>
</evidence>
<evidence type="ECO:0000313" key="3">
    <source>
        <dbReference type="Proteomes" id="UP000276133"/>
    </source>
</evidence>
<feature type="compositionally biased region" description="Polar residues" evidence="1">
    <location>
        <begin position="99"/>
        <end position="116"/>
    </location>
</feature>
<dbReference type="EMBL" id="REGN01002039">
    <property type="protein sequence ID" value="RNA30821.1"/>
    <property type="molecule type" value="Genomic_DNA"/>
</dbReference>
<sequence length="170" mass="18762">MSELSEDVNSVEAVSEASKIFDLISQLNSTGLKESRQMSKIPRFGVLLKQEQVKKNQDSSTHSSPRQDNCASRSSRVERTSSAQSRALSVFNSSSLLNKTRSLSSQPSTDNLSMLSDRSDKKVRYVVKHRPRASNVKIFSQKVELKNVKSKINSLDKANYVPGGGNVVVS</sequence>
<keyword evidence="3" id="KW-1185">Reference proteome</keyword>
<evidence type="ECO:0000313" key="2">
    <source>
        <dbReference type="EMBL" id="RNA30821.1"/>
    </source>
</evidence>
<dbReference type="Pfam" id="PF00418">
    <property type="entry name" value="Tubulin-binding"/>
    <property type="match status" value="1"/>
</dbReference>
<feature type="region of interest" description="Disordered" evidence="1">
    <location>
        <begin position="99"/>
        <end position="118"/>
    </location>
</feature>